<keyword evidence="2" id="KW-1003">Cell membrane</keyword>
<organism evidence="9 10">
    <name type="scientific">SAR92 bacterium BACL26 MAG-121220-bin70</name>
    <dbReference type="NCBI Taxonomy" id="1655626"/>
    <lineage>
        <taxon>Bacteria</taxon>
        <taxon>Pseudomonadati</taxon>
        <taxon>Pseudomonadota</taxon>
        <taxon>Gammaproteobacteria</taxon>
        <taxon>Cellvibrionales</taxon>
        <taxon>Porticoccaceae</taxon>
        <taxon>SAR92 clade</taxon>
    </lineage>
</organism>
<feature type="transmembrane region" description="Helical" evidence="7">
    <location>
        <begin position="138"/>
        <end position="155"/>
    </location>
</feature>
<dbReference type="Proteomes" id="UP000051213">
    <property type="component" value="Unassembled WGS sequence"/>
</dbReference>
<gene>
    <name evidence="9" type="ORF">ABS24_09985</name>
</gene>
<reference evidence="9 10" key="1">
    <citation type="submission" date="2015-10" db="EMBL/GenBank/DDBJ databases">
        <title>Metagenome-Assembled Genomes uncover a global brackish microbiome.</title>
        <authorList>
            <person name="Hugerth L.W."/>
            <person name="Larsson J."/>
            <person name="Alneberg J."/>
            <person name="Lindh M.V."/>
            <person name="Legrand C."/>
            <person name="Pinhassi J."/>
            <person name="Andersson A.F."/>
        </authorList>
    </citation>
    <scope>NUCLEOTIDE SEQUENCE [LARGE SCALE GENOMIC DNA]</scope>
    <source>
        <strain evidence="9">BACL26 MAG-121220-bin70</strain>
    </source>
</reference>
<evidence type="ECO:0000256" key="4">
    <source>
        <dbReference type="ARBA" id="ARBA00022989"/>
    </source>
</evidence>
<dbReference type="InterPro" id="IPR002898">
    <property type="entry name" value="MotA_ExbB_proton_chnl"/>
</dbReference>
<evidence type="ECO:0000313" key="10">
    <source>
        <dbReference type="Proteomes" id="UP000051213"/>
    </source>
</evidence>
<keyword evidence="6" id="KW-0653">Protein transport</keyword>
<keyword evidence="4 7" id="KW-1133">Transmembrane helix</keyword>
<evidence type="ECO:0000313" key="9">
    <source>
        <dbReference type="EMBL" id="KRO97366.1"/>
    </source>
</evidence>
<comment type="similarity">
    <text evidence="6">Belongs to the exbB/tolQ family.</text>
</comment>
<dbReference type="PANTHER" id="PTHR30625">
    <property type="entry name" value="PROTEIN TOLQ"/>
    <property type="match status" value="1"/>
</dbReference>
<dbReference type="AlphaFoldDB" id="A0A0R2UD13"/>
<keyword evidence="3 7" id="KW-0812">Transmembrane</keyword>
<feature type="transmembrane region" description="Helical" evidence="7">
    <location>
        <begin position="93"/>
        <end position="118"/>
    </location>
</feature>
<evidence type="ECO:0000256" key="2">
    <source>
        <dbReference type="ARBA" id="ARBA00022475"/>
    </source>
</evidence>
<accession>A0A0R2UD13</accession>
<sequence>MFFEDTIADVGKFMDSGGPVLWAIVVLLFVMWTLIFERLWYLRSIVSVDVQGAIDTWEARKERKSKHAHQVREKIISEVSLEINTNMMMIKTLIALAPLFGLLGTVTGMITVFDVMAFTGGGDVKAMAGGVSQATVPTMSGMVAALSGVFAMTYVDRMALREQQLLEDHLTMDH</sequence>
<name>A0A0R2UD13_9GAMM</name>
<feature type="transmembrane region" description="Helical" evidence="7">
    <location>
        <begin position="20"/>
        <end position="41"/>
    </location>
</feature>
<proteinExistence type="inferred from homology"/>
<evidence type="ECO:0000256" key="3">
    <source>
        <dbReference type="ARBA" id="ARBA00022692"/>
    </source>
</evidence>
<keyword evidence="6" id="KW-0813">Transport</keyword>
<evidence type="ECO:0000256" key="7">
    <source>
        <dbReference type="SAM" id="Phobius"/>
    </source>
</evidence>
<dbReference type="InterPro" id="IPR050790">
    <property type="entry name" value="ExbB/TolQ_transport"/>
</dbReference>
<dbReference type="EMBL" id="LICA01000005">
    <property type="protein sequence ID" value="KRO97366.1"/>
    <property type="molecule type" value="Genomic_DNA"/>
</dbReference>
<dbReference type="GO" id="GO:0005886">
    <property type="term" value="C:plasma membrane"/>
    <property type="evidence" value="ECO:0007669"/>
    <property type="project" value="UniProtKB-SubCell"/>
</dbReference>
<dbReference type="PANTHER" id="PTHR30625:SF18">
    <property type="entry name" value="TONB2 ENERGY TRANSDUCTION SYSTEM INNER MEMBRANE COMPONENT EXBB"/>
    <property type="match status" value="1"/>
</dbReference>
<comment type="caution">
    <text evidence="9">The sequence shown here is derived from an EMBL/GenBank/DDBJ whole genome shotgun (WGS) entry which is preliminary data.</text>
</comment>
<evidence type="ECO:0000256" key="6">
    <source>
        <dbReference type="RuleBase" id="RU004057"/>
    </source>
</evidence>
<dbReference type="GO" id="GO:0017038">
    <property type="term" value="P:protein import"/>
    <property type="evidence" value="ECO:0007669"/>
    <property type="project" value="TreeGrafter"/>
</dbReference>
<evidence type="ECO:0000259" key="8">
    <source>
        <dbReference type="Pfam" id="PF01618"/>
    </source>
</evidence>
<feature type="domain" description="MotA/TolQ/ExbB proton channel" evidence="8">
    <location>
        <begin position="60"/>
        <end position="167"/>
    </location>
</feature>
<keyword evidence="5 7" id="KW-0472">Membrane</keyword>
<evidence type="ECO:0000256" key="1">
    <source>
        <dbReference type="ARBA" id="ARBA00004651"/>
    </source>
</evidence>
<protein>
    <submittedName>
        <fullName evidence="9">Biopolymer transporter ExbB</fullName>
    </submittedName>
</protein>
<comment type="subcellular location">
    <subcellularLocation>
        <location evidence="1">Cell membrane</location>
        <topology evidence="1">Multi-pass membrane protein</topology>
    </subcellularLocation>
    <subcellularLocation>
        <location evidence="6">Membrane</location>
        <topology evidence="6">Multi-pass membrane protein</topology>
    </subcellularLocation>
</comment>
<dbReference type="Pfam" id="PF01618">
    <property type="entry name" value="MotA_ExbB"/>
    <property type="match status" value="1"/>
</dbReference>
<evidence type="ECO:0000256" key="5">
    <source>
        <dbReference type="ARBA" id="ARBA00023136"/>
    </source>
</evidence>